<keyword evidence="2" id="KW-0472">Membrane</keyword>
<keyword evidence="2" id="KW-0812">Transmembrane</keyword>
<sequence length="185" mass="20933">MSSSSICAPCSDSPLSITGNVISTVTFVYVLVVGVCWRANIMRNARHELAGLLEEYDSRKERMMALSEKLDDLETRKTNSKLQTARTAVRYAEAEAQAFEWIRSRDDIRSLRGILGWVSNRDSYKGGMERMQIWTQISREIMDEADDDSVNNRNTLESLKTSSMMIHDLLRALESKLESITAGES</sequence>
<keyword evidence="2" id="KW-1133">Transmembrane helix</keyword>
<evidence type="ECO:0000313" key="4">
    <source>
        <dbReference type="Proteomes" id="UP001152607"/>
    </source>
</evidence>
<evidence type="ECO:0000313" key="3">
    <source>
        <dbReference type="EMBL" id="CAI6337928.1"/>
    </source>
</evidence>
<comment type="caution">
    <text evidence="3">The sequence shown here is derived from an EMBL/GenBank/DDBJ whole genome shotgun (WGS) entry which is preliminary data.</text>
</comment>
<feature type="transmembrane region" description="Helical" evidence="2">
    <location>
        <begin position="21"/>
        <end position="39"/>
    </location>
</feature>
<keyword evidence="1" id="KW-0175">Coiled coil</keyword>
<dbReference type="AlphaFoldDB" id="A0A9W4UJS5"/>
<organism evidence="3 4">
    <name type="scientific">Periconia digitata</name>
    <dbReference type="NCBI Taxonomy" id="1303443"/>
    <lineage>
        <taxon>Eukaryota</taxon>
        <taxon>Fungi</taxon>
        <taxon>Dikarya</taxon>
        <taxon>Ascomycota</taxon>
        <taxon>Pezizomycotina</taxon>
        <taxon>Dothideomycetes</taxon>
        <taxon>Pleosporomycetidae</taxon>
        <taxon>Pleosporales</taxon>
        <taxon>Massarineae</taxon>
        <taxon>Periconiaceae</taxon>
        <taxon>Periconia</taxon>
    </lineage>
</organism>
<evidence type="ECO:0000256" key="1">
    <source>
        <dbReference type="SAM" id="Coils"/>
    </source>
</evidence>
<proteinExistence type="predicted"/>
<gene>
    <name evidence="3" type="ORF">PDIGIT_LOCUS11047</name>
</gene>
<feature type="coiled-coil region" evidence="1">
    <location>
        <begin position="42"/>
        <end position="83"/>
    </location>
</feature>
<dbReference type="Proteomes" id="UP001152607">
    <property type="component" value="Unassembled WGS sequence"/>
</dbReference>
<name>A0A9W4UJS5_9PLEO</name>
<dbReference type="EMBL" id="CAOQHR010000007">
    <property type="protein sequence ID" value="CAI6337928.1"/>
    <property type="molecule type" value="Genomic_DNA"/>
</dbReference>
<accession>A0A9W4UJS5</accession>
<protein>
    <submittedName>
        <fullName evidence="3">Uncharacterized protein</fullName>
    </submittedName>
</protein>
<keyword evidence="4" id="KW-1185">Reference proteome</keyword>
<reference evidence="3" key="1">
    <citation type="submission" date="2023-01" db="EMBL/GenBank/DDBJ databases">
        <authorList>
            <person name="Van Ghelder C."/>
            <person name="Rancurel C."/>
        </authorList>
    </citation>
    <scope>NUCLEOTIDE SEQUENCE</scope>
    <source>
        <strain evidence="3">CNCM I-4278</strain>
    </source>
</reference>
<evidence type="ECO:0000256" key="2">
    <source>
        <dbReference type="SAM" id="Phobius"/>
    </source>
</evidence>